<evidence type="ECO:0000313" key="2">
    <source>
        <dbReference type="Proteomes" id="UP000886520"/>
    </source>
</evidence>
<sequence>MRKEVDAQIRFLPKEQQQPCAGSTDELVQVTDDAALVRKALFEILTREHTRKGAHVSQGSCGMMAPMFSAAGGMYPWDIYWRVHSWVHPLLVTQCRAFSCIERP</sequence>
<protein>
    <submittedName>
        <fullName evidence="1">Uncharacterized protein</fullName>
    </submittedName>
</protein>
<name>A0A9D4U5L9_ADICA</name>
<accession>A0A9D4U5L9</accession>
<keyword evidence="2" id="KW-1185">Reference proteome</keyword>
<evidence type="ECO:0000313" key="1">
    <source>
        <dbReference type="EMBL" id="KAI5061817.1"/>
    </source>
</evidence>
<gene>
    <name evidence="1" type="ORF">GOP47_0022356</name>
</gene>
<dbReference type="EMBL" id="JABFUD020000022">
    <property type="protein sequence ID" value="KAI5061817.1"/>
    <property type="molecule type" value="Genomic_DNA"/>
</dbReference>
<comment type="caution">
    <text evidence="1">The sequence shown here is derived from an EMBL/GenBank/DDBJ whole genome shotgun (WGS) entry which is preliminary data.</text>
</comment>
<dbReference type="OrthoDB" id="1937934at2759"/>
<reference evidence="1" key="1">
    <citation type="submission" date="2021-01" db="EMBL/GenBank/DDBJ databases">
        <title>Adiantum capillus-veneris genome.</title>
        <authorList>
            <person name="Fang Y."/>
            <person name="Liao Q."/>
        </authorList>
    </citation>
    <scope>NUCLEOTIDE SEQUENCE</scope>
    <source>
        <strain evidence="1">H3</strain>
        <tissue evidence="1">Leaf</tissue>
    </source>
</reference>
<dbReference type="Proteomes" id="UP000886520">
    <property type="component" value="Chromosome 22"/>
</dbReference>
<dbReference type="AlphaFoldDB" id="A0A9D4U5L9"/>
<proteinExistence type="predicted"/>
<organism evidence="1 2">
    <name type="scientific">Adiantum capillus-veneris</name>
    <name type="common">Maidenhair fern</name>
    <dbReference type="NCBI Taxonomy" id="13818"/>
    <lineage>
        <taxon>Eukaryota</taxon>
        <taxon>Viridiplantae</taxon>
        <taxon>Streptophyta</taxon>
        <taxon>Embryophyta</taxon>
        <taxon>Tracheophyta</taxon>
        <taxon>Polypodiopsida</taxon>
        <taxon>Polypodiidae</taxon>
        <taxon>Polypodiales</taxon>
        <taxon>Pteridineae</taxon>
        <taxon>Pteridaceae</taxon>
        <taxon>Vittarioideae</taxon>
        <taxon>Adiantum</taxon>
    </lineage>
</organism>